<dbReference type="PANTHER" id="PTHR10353">
    <property type="entry name" value="GLYCOSYL HYDROLASE"/>
    <property type="match status" value="1"/>
</dbReference>
<accession>A0A1M6PLC2</accession>
<keyword evidence="3" id="KW-0326">Glycosidase</keyword>
<dbReference type="GO" id="GO:0008422">
    <property type="term" value="F:beta-glucosidase activity"/>
    <property type="evidence" value="ECO:0007669"/>
    <property type="project" value="TreeGrafter"/>
</dbReference>
<comment type="similarity">
    <text evidence="1 4">Belongs to the glycosyl hydrolase 1 family.</text>
</comment>
<proteinExistence type="inferred from homology"/>
<dbReference type="PRINTS" id="PR00131">
    <property type="entry name" value="GLHYDRLASE1"/>
</dbReference>
<dbReference type="Gene3D" id="3.20.20.80">
    <property type="entry name" value="Glycosidases"/>
    <property type="match status" value="1"/>
</dbReference>
<evidence type="ECO:0000256" key="1">
    <source>
        <dbReference type="ARBA" id="ARBA00010838"/>
    </source>
</evidence>
<organism evidence="5 6">
    <name type="scientific">Epilithonimonas mollis</name>
    <dbReference type="NCBI Taxonomy" id="216903"/>
    <lineage>
        <taxon>Bacteria</taxon>
        <taxon>Pseudomonadati</taxon>
        <taxon>Bacteroidota</taxon>
        <taxon>Flavobacteriia</taxon>
        <taxon>Flavobacteriales</taxon>
        <taxon>Weeksellaceae</taxon>
        <taxon>Chryseobacterium group</taxon>
        <taxon>Epilithonimonas</taxon>
    </lineage>
</organism>
<protein>
    <submittedName>
        <fullName evidence="5">Beta-glucosidase</fullName>
    </submittedName>
</protein>
<sequence>MTAYKSYRNNTKTKYNIMKRRDFVKASSLAGLGLMIPSNPLDVLHNLNIDGKNYQFPKGFLWGVASAAAQVESRQGRARTDWDVFADWSGQIEDGSINDKCTEFETRYEDEIKLLSNAGIQAFRFSMSWARIQPDGSGKPSEKGLETYDRIIDTMLKHNIQPIVTMEHTDCPIWVGDFRYRDMSQRMADYADIVTKRYGDRVKQWIVMNEPNTTALEGYGVGKYAPGVKSIKALGAAIHHQNLAMALMISASRANLPATSKVGTTINVQPVRGNKDTPDYRKAIDFMDAVWNRAFMNPIYGKKDYCDVVKPMAAPFVQAGDMETLYASNPDFLGLNYYTAYYVKPDPASPVGIAQDMPPAKYPRTAYFPVVTDGLVETLERIHNDYGAPEILISETGFAFNDPAPVNGVVNDPERIKYISEYLKAVHAAIKKGIKVSGLMYWSSTDNWEWSHGFTKRFGLIHVDPKTQIRTPKSSLAYLGKCAKANTALEPNK</sequence>
<keyword evidence="6" id="KW-1185">Reference proteome</keyword>
<evidence type="ECO:0000256" key="2">
    <source>
        <dbReference type="ARBA" id="ARBA00022801"/>
    </source>
</evidence>
<dbReference type="AlphaFoldDB" id="A0A1M6PLC2"/>
<evidence type="ECO:0000256" key="4">
    <source>
        <dbReference type="RuleBase" id="RU003690"/>
    </source>
</evidence>
<dbReference type="SUPFAM" id="SSF51445">
    <property type="entry name" value="(Trans)glycosidases"/>
    <property type="match status" value="1"/>
</dbReference>
<dbReference type="GO" id="GO:0005975">
    <property type="term" value="P:carbohydrate metabolic process"/>
    <property type="evidence" value="ECO:0007669"/>
    <property type="project" value="InterPro"/>
</dbReference>
<dbReference type="Pfam" id="PF00232">
    <property type="entry name" value="Glyco_hydro_1"/>
    <property type="match status" value="1"/>
</dbReference>
<dbReference type="Proteomes" id="UP000184498">
    <property type="component" value="Unassembled WGS sequence"/>
</dbReference>
<keyword evidence="2" id="KW-0378">Hydrolase</keyword>
<name>A0A1M6PLC2_9FLAO</name>
<dbReference type="InterPro" id="IPR017853">
    <property type="entry name" value="GH"/>
</dbReference>
<evidence type="ECO:0000256" key="3">
    <source>
        <dbReference type="ARBA" id="ARBA00023295"/>
    </source>
</evidence>
<dbReference type="InterPro" id="IPR001360">
    <property type="entry name" value="Glyco_hydro_1"/>
</dbReference>
<evidence type="ECO:0000313" key="5">
    <source>
        <dbReference type="EMBL" id="SHK08731.1"/>
    </source>
</evidence>
<dbReference type="EMBL" id="FRAM01000001">
    <property type="protein sequence ID" value="SHK08731.1"/>
    <property type="molecule type" value="Genomic_DNA"/>
</dbReference>
<gene>
    <name evidence="5" type="ORF">SAMN05444371_1165</name>
</gene>
<dbReference type="STRING" id="216903.SAMN05444371_1165"/>
<evidence type="ECO:0000313" key="6">
    <source>
        <dbReference type="Proteomes" id="UP000184498"/>
    </source>
</evidence>
<reference evidence="6" key="1">
    <citation type="submission" date="2016-11" db="EMBL/GenBank/DDBJ databases">
        <authorList>
            <person name="Varghese N."/>
            <person name="Submissions S."/>
        </authorList>
    </citation>
    <scope>NUCLEOTIDE SEQUENCE [LARGE SCALE GENOMIC DNA]</scope>
    <source>
        <strain evidence="6">DSM 18016</strain>
    </source>
</reference>
<dbReference type="PANTHER" id="PTHR10353:SF36">
    <property type="entry name" value="LP05116P"/>
    <property type="match status" value="1"/>
</dbReference>